<dbReference type="RefSeq" id="WP_182091925.1">
    <property type="nucleotide sequence ID" value="NZ_CP059540.1"/>
</dbReference>
<dbReference type="InterPro" id="IPR008972">
    <property type="entry name" value="Cupredoxin"/>
</dbReference>
<dbReference type="EMBL" id="CP059540">
    <property type="protein sequence ID" value="QMT17206.1"/>
    <property type="molecule type" value="Genomic_DNA"/>
</dbReference>
<dbReference type="Pfam" id="PF00127">
    <property type="entry name" value="Copper-bind"/>
    <property type="match status" value="1"/>
</dbReference>
<dbReference type="AlphaFoldDB" id="A0A7D7MIH1"/>
<dbReference type="PANTHER" id="PTHR36507:SF1">
    <property type="entry name" value="BLL1555 PROTEIN"/>
    <property type="match status" value="1"/>
</dbReference>
<keyword evidence="1" id="KW-0479">Metal-binding</keyword>
<protein>
    <recommendedName>
        <fullName evidence="5">Blue (type 1) copper domain-containing protein</fullName>
    </recommendedName>
</protein>
<dbReference type="PROSITE" id="PS51257">
    <property type="entry name" value="PROKAR_LIPOPROTEIN"/>
    <property type="match status" value="1"/>
</dbReference>
<evidence type="ECO:0000256" key="2">
    <source>
        <dbReference type="ARBA" id="ARBA00023008"/>
    </source>
</evidence>
<keyword evidence="7" id="KW-1185">Reference proteome</keyword>
<dbReference type="Gene3D" id="2.60.40.420">
    <property type="entry name" value="Cupredoxins - blue copper proteins"/>
    <property type="match status" value="2"/>
</dbReference>
<evidence type="ECO:0000256" key="4">
    <source>
        <dbReference type="SAM" id="SignalP"/>
    </source>
</evidence>
<feature type="chain" id="PRO_5039570313" description="Blue (type 1) copper domain-containing protein" evidence="4">
    <location>
        <begin position="22"/>
        <end position="190"/>
    </location>
</feature>
<dbReference type="GO" id="GO:0005507">
    <property type="term" value="F:copper ion binding"/>
    <property type="evidence" value="ECO:0007669"/>
    <property type="project" value="InterPro"/>
</dbReference>
<evidence type="ECO:0000259" key="5">
    <source>
        <dbReference type="Pfam" id="PF00127"/>
    </source>
</evidence>
<dbReference type="SUPFAM" id="SSF49503">
    <property type="entry name" value="Cupredoxins"/>
    <property type="match status" value="2"/>
</dbReference>
<feature type="domain" description="Blue (type 1) copper" evidence="5">
    <location>
        <begin position="96"/>
        <end position="143"/>
    </location>
</feature>
<feature type="signal peptide" evidence="4">
    <location>
        <begin position="1"/>
        <end position="21"/>
    </location>
</feature>
<keyword evidence="4" id="KW-0732">Signal</keyword>
<evidence type="ECO:0000256" key="3">
    <source>
        <dbReference type="SAM" id="MobiDB-lite"/>
    </source>
</evidence>
<dbReference type="GO" id="GO:0009055">
    <property type="term" value="F:electron transfer activity"/>
    <property type="evidence" value="ECO:0007669"/>
    <property type="project" value="InterPro"/>
</dbReference>
<sequence length="190" mass="21024">MINKKFTLMLAAGMLSLAACGQDDSANEEDMQAPAEEESTEMEEMPEEEPMEDTEEPMDEEMENEEDAAGEESTEEEPAEEESEEEPAEDTESEEQANAPEAMSGEASDLLSNGEMTSFVFNETGEYAVYCEPHPVMQMTVIVEEGAEMMDTVSVDIADYEFGEDTITVAPGTTIEWTNQDQVQHNVAFE</sequence>
<dbReference type="PANTHER" id="PTHR36507">
    <property type="entry name" value="BLL1555 PROTEIN"/>
    <property type="match status" value="1"/>
</dbReference>
<proteinExistence type="predicted"/>
<gene>
    <name evidence="6" type="ORF">H1Q58_14775</name>
</gene>
<feature type="region of interest" description="Disordered" evidence="3">
    <location>
        <begin position="21"/>
        <end position="105"/>
    </location>
</feature>
<organism evidence="6 7">
    <name type="scientific">Planococcus maritimus</name>
    <dbReference type="NCBI Taxonomy" id="192421"/>
    <lineage>
        <taxon>Bacteria</taxon>
        <taxon>Bacillati</taxon>
        <taxon>Bacillota</taxon>
        <taxon>Bacilli</taxon>
        <taxon>Bacillales</taxon>
        <taxon>Caryophanaceae</taxon>
        <taxon>Planococcus</taxon>
    </lineage>
</organism>
<dbReference type="KEGG" id="pdec:H1Q58_14775"/>
<accession>A0A7D7MIH1</accession>
<evidence type="ECO:0000313" key="7">
    <source>
        <dbReference type="Proteomes" id="UP000514716"/>
    </source>
</evidence>
<name>A0A7D7MIH1_PLAMR</name>
<evidence type="ECO:0000256" key="1">
    <source>
        <dbReference type="ARBA" id="ARBA00022723"/>
    </source>
</evidence>
<feature type="compositionally biased region" description="Acidic residues" evidence="3">
    <location>
        <begin position="25"/>
        <end position="95"/>
    </location>
</feature>
<dbReference type="InterPro" id="IPR000923">
    <property type="entry name" value="BlueCu_1"/>
</dbReference>
<dbReference type="Proteomes" id="UP000514716">
    <property type="component" value="Chromosome"/>
</dbReference>
<keyword evidence="2" id="KW-0186">Copper</keyword>
<reference evidence="6 7" key="1">
    <citation type="submission" date="2020-07" db="EMBL/GenBank/DDBJ databases">
        <title>Screening of a cold-adapted Planococcus bacterium producing protease in traditional shrimp paste and protease identification by genome sequencing.</title>
        <authorList>
            <person name="Gao R."/>
            <person name="Leng W."/>
            <person name="Chu Q."/>
            <person name="Wu X."/>
            <person name="Liu H."/>
            <person name="Li X."/>
        </authorList>
    </citation>
    <scope>NUCLEOTIDE SEQUENCE [LARGE SCALE GENOMIC DNA]</scope>
    <source>
        <strain evidence="6 7">XJ11</strain>
    </source>
</reference>
<dbReference type="InterPro" id="IPR052721">
    <property type="entry name" value="ET_Amicyanin"/>
</dbReference>
<evidence type="ECO:0000313" key="6">
    <source>
        <dbReference type="EMBL" id="QMT17206.1"/>
    </source>
</evidence>